<dbReference type="PANTHER" id="PTHR36966">
    <property type="entry name" value="REP-ASSOCIATED TYROSINE TRANSPOSASE"/>
    <property type="match status" value="1"/>
</dbReference>
<gene>
    <name evidence="2" type="ORF">SAMN04487900_12242</name>
    <name evidence="1" type="ORF">SAMN04487901_11336</name>
</gene>
<dbReference type="RefSeq" id="WP_091818460.1">
    <property type="nucleotide sequence ID" value="NZ_FNCQ01000013.1"/>
</dbReference>
<accession>A0A1G7YCY1</accession>
<evidence type="ECO:0000313" key="3">
    <source>
        <dbReference type="Proteomes" id="UP000198779"/>
    </source>
</evidence>
<dbReference type="EMBL" id="FNCQ01000013">
    <property type="protein sequence ID" value="SDG94186.1"/>
    <property type="molecule type" value="Genomic_DNA"/>
</dbReference>
<evidence type="ECO:0000313" key="4">
    <source>
        <dbReference type="Proteomes" id="UP000199134"/>
    </source>
</evidence>
<dbReference type="Gene3D" id="3.30.70.1290">
    <property type="entry name" value="Transposase IS200-like"/>
    <property type="match status" value="1"/>
</dbReference>
<dbReference type="InterPro" id="IPR052715">
    <property type="entry name" value="RAYT_transposase"/>
</dbReference>
<evidence type="ECO:0008006" key="5">
    <source>
        <dbReference type="Google" id="ProtNLM"/>
    </source>
</evidence>
<name>A0A1H0JZS4_9BACT</name>
<dbReference type="PANTHER" id="PTHR36966:SF1">
    <property type="entry name" value="REP-ASSOCIATED TYROSINE TRANSPOSASE"/>
    <property type="match status" value="1"/>
</dbReference>
<reference evidence="2 3" key="2">
    <citation type="submission" date="2016-10" db="EMBL/GenBank/DDBJ databases">
        <authorList>
            <person name="Varghese N."/>
            <person name="Submissions S."/>
        </authorList>
    </citation>
    <scope>NUCLEOTIDE SEQUENCE</scope>
    <source>
        <strain evidence="2">BP1-145</strain>
        <strain evidence="3">BP1-148</strain>
    </source>
</reference>
<dbReference type="Proteomes" id="UP000198779">
    <property type="component" value="Unassembled WGS sequence"/>
</dbReference>
<dbReference type="AlphaFoldDB" id="A0A1H0JZS4"/>
<organism evidence="2 4">
    <name type="scientific">Prevotella communis</name>
    <dbReference type="NCBI Taxonomy" id="2913614"/>
    <lineage>
        <taxon>Bacteria</taxon>
        <taxon>Pseudomonadati</taxon>
        <taxon>Bacteroidota</taxon>
        <taxon>Bacteroidia</taxon>
        <taxon>Bacteroidales</taxon>
        <taxon>Prevotellaceae</taxon>
        <taxon>Prevotella</taxon>
    </lineage>
</organism>
<keyword evidence="3" id="KW-1185">Reference proteome</keyword>
<dbReference type="OrthoDB" id="1065873at2"/>
<evidence type="ECO:0000313" key="1">
    <source>
        <dbReference type="EMBL" id="SDG94186.1"/>
    </source>
</evidence>
<dbReference type="GO" id="GO:0043565">
    <property type="term" value="F:sequence-specific DNA binding"/>
    <property type="evidence" value="ECO:0007669"/>
    <property type="project" value="TreeGrafter"/>
</dbReference>
<proteinExistence type="predicted"/>
<dbReference type="STRING" id="645274.SAMN04487901_11336"/>
<reference evidence="1 4" key="1">
    <citation type="submission" date="2016-10" db="EMBL/GenBank/DDBJ databases">
        <authorList>
            <person name="de Groot N.N."/>
        </authorList>
    </citation>
    <scope>NUCLEOTIDE SEQUENCE [LARGE SCALE GENOMIC DNA]</scope>
    <source>
        <strain evidence="4">BP1-145</strain>
        <strain evidence="1">BP1-148</strain>
    </source>
</reference>
<dbReference type="GO" id="GO:0006313">
    <property type="term" value="P:DNA transposition"/>
    <property type="evidence" value="ECO:0007669"/>
    <property type="project" value="InterPro"/>
</dbReference>
<sequence>MTKEEKIAAGIVLSEIKHNGHRRAFFHDYSRPGLYMVTMVVAGRQRLFGRIVGHSRGKRGTADFPHLEYSRLGSQIIYEELSKISQFYPMVEVCRVALMPDHVHLLLAVREQLPQGKHLGSIVRGFKTGCTRAWWKLQDEAVMADGVSAMTVAEASPSGKRPVLFEDGYHDRILMGDGMLGNICRYMDENPFRARLREEHPNLMQRCLHLWIHDREYAAFGNLFLLKNPERLQVFFHRKDKKGRLTHLTPEYAEAKAQLLQRAEEGAVLVTPGISKGEQGVVDAALDDRLLILLQKEQITDYWKPSKERFYACATGKLLILSPKLMPGDSDYERFHSLNDLAHDICIATDTRLLRIG</sequence>
<protein>
    <recommendedName>
        <fullName evidence="5">Transposase IS200-like domain-containing protein</fullName>
    </recommendedName>
</protein>
<dbReference type="InterPro" id="IPR036515">
    <property type="entry name" value="Transposase_17_sf"/>
</dbReference>
<dbReference type="Proteomes" id="UP000199134">
    <property type="component" value="Unassembled WGS sequence"/>
</dbReference>
<evidence type="ECO:0000313" key="2">
    <source>
        <dbReference type="EMBL" id="SDO49196.1"/>
    </source>
</evidence>
<accession>A0A1H0JZS4</accession>
<dbReference type="GO" id="GO:0004803">
    <property type="term" value="F:transposase activity"/>
    <property type="evidence" value="ECO:0007669"/>
    <property type="project" value="InterPro"/>
</dbReference>
<dbReference type="EMBL" id="FNIW01000022">
    <property type="protein sequence ID" value="SDO49196.1"/>
    <property type="molecule type" value="Genomic_DNA"/>
</dbReference>
<dbReference type="SUPFAM" id="SSF143422">
    <property type="entry name" value="Transposase IS200-like"/>
    <property type="match status" value="1"/>
</dbReference>